<evidence type="ECO:0000256" key="3">
    <source>
        <dbReference type="ARBA" id="ARBA00037942"/>
    </source>
</evidence>
<keyword evidence="2" id="KW-0963">Cytoplasm</keyword>
<sequence length="275" mass="30589">MKSWVKLLVVAVFVFLWCYLTFTGLVKLPELDILKDMSSGIKSPDNKIDWKTVDLYNKSLPEDINKKHVIHTTGTIKIEGLSIFYRKASPPVSVKPSGQTILLLHGRSFTSEIWQKYGTMDLMAAFGHLVIAVDLPGYGKSTEPYHGDRSKFILSIIRSELLSGSRPVLISPSMSGEYSMKFVGEHADMLSGYIPVAPVATGSVPQSVLQTVKVPTLIVYGENDKTPMAKQAPNNLRIMPNSQEVPLKNAGHAAYLDVPDVFHKLLYNFMELLHQ</sequence>
<comment type="subcellular location">
    <subcellularLocation>
        <location evidence="1">Cytoplasm</location>
    </subcellularLocation>
</comment>
<dbReference type="GO" id="GO:0005737">
    <property type="term" value="C:cytoplasm"/>
    <property type="evidence" value="ECO:0007669"/>
    <property type="project" value="UniProtKB-SubCell"/>
</dbReference>
<evidence type="ECO:0000259" key="4">
    <source>
        <dbReference type="Pfam" id="PF12697"/>
    </source>
</evidence>
<dbReference type="Gene3D" id="3.40.50.1820">
    <property type="entry name" value="alpha/beta hydrolase"/>
    <property type="match status" value="1"/>
</dbReference>
<dbReference type="STRING" id="105785.A0A2J7RFN8"/>
<dbReference type="OrthoDB" id="284184at2759"/>
<dbReference type="EMBL" id="NEVH01004410">
    <property type="protein sequence ID" value="PNF39649.1"/>
    <property type="molecule type" value="Genomic_DNA"/>
</dbReference>
<dbReference type="Pfam" id="PF12697">
    <property type="entry name" value="Abhydrolase_6"/>
    <property type="match status" value="1"/>
</dbReference>
<keyword evidence="6" id="KW-1185">Reference proteome</keyword>
<dbReference type="AlphaFoldDB" id="A0A2J7RFN8"/>
<comment type="similarity">
    <text evidence="3">Belongs to the AB hydrolase superfamily. ABHD14 family.</text>
</comment>
<reference evidence="5 6" key="1">
    <citation type="submission" date="2017-12" db="EMBL/GenBank/DDBJ databases">
        <title>Hemimetabolous genomes reveal molecular basis of termite eusociality.</title>
        <authorList>
            <person name="Harrison M.C."/>
            <person name="Jongepier E."/>
            <person name="Robertson H.M."/>
            <person name="Arning N."/>
            <person name="Bitard-Feildel T."/>
            <person name="Chao H."/>
            <person name="Childers C.P."/>
            <person name="Dinh H."/>
            <person name="Doddapaneni H."/>
            <person name="Dugan S."/>
            <person name="Gowin J."/>
            <person name="Greiner C."/>
            <person name="Han Y."/>
            <person name="Hu H."/>
            <person name="Hughes D.S.T."/>
            <person name="Huylmans A.-K."/>
            <person name="Kemena C."/>
            <person name="Kremer L.P.M."/>
            <person name="Lee S.L."/>
            <person name="Lopez-Ezquerra A."/>
            <person name="Mallet L."/>
            <person name="Monroy-Kuhn J.M."/>
            <person name="Moser A."/>
            <person name="Murali S.C."/>
            <person name="Muzny D.M."/>
            <person name="Otani S."/>
            <person name="Piulachs M.-D."/>
            <person name="Poelchau M."/>
            <person name="Qu J."/>
            <person name="Schaub F."/>
            <person name="Wada-Katsumata A."/>
            <person name="Worley K.C."/>
            <person name="Xie Q."/>
            <person name="Ylla G."/>
            <person name="Poulsen M."/>
            <person name="Gibbs R.A."/>
            <person name="Schal C."/>
            <person name="Richards S."/>
            <person name="Belles X."/>
            <person name="Korb J."/>
            <person name="Bornberg-Bauer E."/>
        </authorList>
    </citation>
    <scope>NUCLEOTIDE SEQUENCE [LARGE SCALE GENOMIC DNA]</scope>
    <source>
        <tissue evidence="5">Whole body</tissue>
    </source>
</reference>
<gene>
    <name evidence="5" type="ORF">B7P43_G05652</name>
</gene>
<dbReference type="Proteomes" id="UP000235965">
    <property type="component" value="Unassembled WGS sequence"/>
</dbReference>
<dbReference type="PANTHER" id="PTHR46197">
    <property type="entry name" value="PROTEIN ABHD14B-LIKE"/>
    <property type="match status" value="1"/>
</dbReference>
<protein>
    <recommendedName>
        <fullName evidence="4">AB hydrolase-1 domain-containing protein</fullName>
    </recommendedName>
</protein>
<evidence type="ECO:0000313" key="5">
    <source>
        <dbReference type="EMBL" id="PNF39649.1"/>
    </source>
</evidence>
<comment type="caution">
    <text evidence="5">The sequence shown here is derived from an EMBL/GenBank/DDBJ whole genome shotgun (WGS) entry which is preliminary data.</text>
</comment>
<dbReference type="InParanoid" id="A0A2J7RFN8"/>
<dbReference type="InterPro" id="IPR000073">
    <property type="entry name" value="AB_hydrolase_1"/>
</dbReference>
<dbReference type="SUPFAM" id="SSF53474">
    <property type="entry name" value="alpha/beta-Hydrolases"/>
    <property type="match status" value="1"/>
</dbReference>
<evidence type="ECO:0000256" key="1">
    <source>
        <dbReference type="ARBA" id="ARBA00004496"/>
    </source>
</evidence>
<dbReference type="PANTHER" id="PTHR46197:SF3">
    <property type="entry name" value="AB HYDROLASE-1 DOMAIN-CONTAINING PROTEIN"/>
    <property type="match status" value="1"/>
</dbReference>
<evidence type="ECO:0000313" key="6">
    <source>
        <dbReference type="Proteomes" id="UP000235965"/>
    </source>
</evidence>
<name>A0A2J7RFN8_9NEOP</name>
<accession>A0A2J7RFN8</accession>
<feature type="domain" description="AB hydrolase-1" evidence="4">
    <location>
        <begin position="101"/>
        <end position="170"/>
    </location>
</feature>
<organism evidence="5 6">
    <name type="scientific">Cryptotermes secundus</name>
    <dbReference type="NCBI Taxonomy" id="105785"/>
    <lineage>
        <taxon>Eukaryota</taxon>
        <taxon>Metazoa</taxon>
        <taxon>Ecdysozoa</taxon>
        <taxon>Arthropoda</taxon>
        <taxon>Hexapoda</taxon>
        <taxon>Insecta</taxon>
        <taxon>Pterygota</taxon>
        <taxon>Neoptera</taxon>
        <taxon>Polyneoptera</taxon>
        <taxon>Dictyoptera</taxon>
        <taxon>Blattodea</taxon>
        <taxon>Blattoidea</taxon>
        <taxon>Termitoidae</taxon>
        <taxon>Kalotermitidae</taxon>
        <taxon>Cryptotermitinae</taxon>
        <taxon>Cryptotermes</taxon>
    </lineage>
</organism>
<proteinExistence type="inferred from homology"/>
<evidence type="ECO:0000256" key="2">
    <source>
        <dbReference type="ARBA" id="ARBA00022490"/>
    </source>
</evidence>
<dbReference type="InterPro" id="IPR029058">
    <property type="entry name" value="AB_hydrolase_fold"/>
</dbReference>